<accession>A0AA39QBT4</accession>
<reference evidence="2" key="1">
    <citation type="submission" date="2023-06" db="EMBL/GenBank/DDBJ databases">
        <authorList>
            <consortium name="Lawrence Berkeley National Laboratory"/>
            <person name="Ahrendt S."/>
            <person name="Sahu N."/>
            <person name="Indic B."/>
            <person name="Wong-Bajracharya J."/>
            <person name="Merenyi Z."/>
            <person name="Ke H.-M."/>
            <person name="Monk M."/>
            <person name="Kocsube S."/>
            <person name="Drula E."/>
            <person name="Lipzen A."/>
            <person name="Balint B."/>
            <person name="Henrissat B."/>
            <person name="Andreopoulos B."/>
            <person name="Martin F.M."/>
            <person name="Harder C.B."/>
            <person name="Rigling D."/>
            <person name="Ford K.L."/>
            <person name="Foster G.D."/>
            <person name="Pangilinan J."/>
            <person name="Papanicolaou A."/>
            <person name="Barry K."/>
            <person name="LaButti K."/>
            <person name="Viragh M."/>
            <person name="Koriabine M."/>
            <person name="Yan M."/>
            <person name="Riley R."/>
            <person name="Champramary S."/>
            <person name="Plett K.L."/>
            <person name="Tsai I.J."/>
            <person name="Slot J."/>
            <person name="Sipos G."/>
            <person name="Plett J."/>
            <person name="Nagy L.G."/>
            <person name="Grigoriev I.V."/>
        </authorList>
    </citation>
    <scope>NUCLEOTIDE SEQUENCE</scope>
    <source>
        <strain evidence="2">HWK02</strain>
    </source>
</reference>
<proteinExistence type="predicted"/>
<dbReference type="EMBL" id="JAUEPU010000010">
    <property type="protein sequence ID" value="KAK0498829.1"/>
    <property type="molecule type" value="Genomic_DNA"/>
</dbReference>
<keyword evidence="3" id="KW-1185">Reference proteome</keyword>
<dbReference type="AlphaFoldDB" id="A0AA39QBT4"/>
<organism evidence="2 3">
    <name type="scientific">Armillaria luteobubalina</name>
    <dbReference type="NCBI Taxonomy" id="153913"/>
    <lineage>
        <taxon>Eukaryota</taxon>
        <taxon>Fungi</taxon>
        <taxon>Dikarya</taxon>
        <taxon>Basidiomycota</taxon>
        <taxon>Agaricomycotina</taxon>
        <taxon>Agaricomycetes</taxon>
        <taxon>Agaricomycetidae</taxon>
        <taxon>Agaricales</taxon>
        <taxon>Marasmiineae</taxon>
        <taxon>Physalacriaceae</taxon>
        <taxon>Armillaria</taxon>
    </lineage>
</organism>
<feature type="region of interest" description="Disordered" evidence="1">
    <location>
        <begin position="25"/>
        <end position="44"/>
    </location>
</feature>
<evidence type="ECO:0000313" key="2">
    <source>
        <dbReference type="EMBL" id="KAK0498829.1"/>
    </source>
</evidence>
<dbReference type="Proteomes" id="UP001175228">
    <property type="component" value="Unassembled WGS sequence"/>
</dbReference>
<name>A0AA39QBT4_9AGAR</name>
<comment type="caution">
    <text evidence="2">The sequence shown here is derived from an EMBL/GenBank/DDBJ whole genome shotgun (WGS) entry which is preliminary data.</text>
</comment>
<evidence type="ECO:0000256" key="1">
    <source>
        <dbReference type="SAM" id="MobiDB-lite"/>
    </source>
</evidence>
<feature type="compositionally biased region" description="Low complexity" evidence="1">
    <location>
        <begin position="25"/>
        <end position="42"/>
    </location>
</feature>
<evidence type="ECO:0000313" key="3">
    <source>
        <dbReference type="Proteomes" id="UP001175228"/>
    </source>
</evidence>
<protein>
    <submittedName>
        <fullName evidence="2">Uncharacterized protein</fullName>
    </submittedName>
</protein>
<gene>
    <name evidence="2" type="ORF">EDD18DRAFT_52459</name>
</gene>
<sequence length="105" mass="11485">MVDQAGNTEALGAGSSLLILMTPTVASSSGSRTSARTTNNNTDQEWYHEARQKLVGHFECCDRSLPSTSYHEVAQATRSEIWIIFEAACRGILQTGGDPREYLYG</sequence>